<keyword evidence="3" id="KW-0274">FAD</keyword>
<evidence type="ECO:0000256" key="1">
    <source>
        <dbReference type="ARBA" id="ARBA00001974"/>
    </source>
</evidence>
<evidence type="ECO:0000256" key="3">
    <source>
        <dbReference type="ARBA" id="ARBA00022827"/>
    </source>
</evidence>
<comment type="cofactor">
    <cofactor evidence="1">
        <name>FAD</name>
        <dbReference type="ChEBI" id="CHEBI:57692"/>
    </cofactor>
</comment>
<proteinExistence type="predicted"/>
<dbReference type="InterPro" id="IPR002937">
    <property type="entry name" value="Amino_oxidase"/>
</dbReference>
<dbReference type="AlphaFoldDB" id="A0A8T0AVZ2"/>
<feature type="domain" description="Amine oxidase" evidence="4">
    <location>
        <begin position="70"/>
        <end position="214"/>
    </location>
</feature>
<dbReference type="EMBL" id="JABFDY010000017">
    <property type="protein sequence ID" value="KAF7695423.1"/>
    <property type="molecule type" value="Genomic_DNA"/>
</dbReference>
<dbReference type="PANTHER" id="PTHR10742">
    <property type="entry name" value="FLAVIN MONOAMINE OXIDASE"/>
    <property type="match status" value="1"/>
</dbReference>
<dbReference type="SUPFAM" id="SSF51905">
    <property type="entry name" value="FAD/NAD(P)-binding domain"/>
    <property type="match status" value="1"/>
</dbReference>
<dbReference type="PANTHER" id="PTHR10742:SF364">
    <property type="entry name" value="AMINE OXIDASE"/>
    <property type="match status" value="1"/>
</dbReference>
<dbReference type="GO" id="GO:0046208">
    <property type="term" value="P:spermine catabolic process"/>
    <property type="evidence" value="ECO:0007669"/>
    <property type="project" value="TreeGrafter"/>
</dbReference>
<organism evidence="5 6">
    <name type="scientific">Silurus meridionalis</name>
    <name type="common">Southern catfish</name>
    <name type="synonym">Silurus soldatovi meridionalis</name>
    <dbReference type="NCBI Taxonomy" id="175797"/>
    <lineage>
        <taxon>Eukaryota</taxon>
        <taxon>Metazoa</taxon>
        <taxon>Chordata</taxon>
        <taxon>Craniata</taxon>
        <taxon>Vertebrata</taxon>
        <taxon>Euteleostomi</taxon>
        <taxon>Actinopterygii</taxon>
        <taxon>Neopterygii</taxon>
        <taxon>Teleostei</taxon>
        <taxon>Ostariophysi</taxon>
        <taxon>Siluriformes</taxon>
        <taxon>Siluridae</taxon>
        <taxon>Silurus</taxon>
    </lineage>
</organism>
<name>A0A8T0AVZ2_SILME</name>
<keyword evidence="6" id="KW-1185">Reference proteome</keyword>
<accession>A0A8T0AVZ2</accession>
<reference evidence="5" key="1">
    <citation type="submission" date="2020-08" db="EMBL/GenBank/DDBJ databases">
        <title>Chromosome-level assembly of Southern catfish (Silurus meridionalis) provides insights into visual adaptation to the nocturnal and benthic lifestyles.</title>
        <authorList>
            <person name="Zhang Y."/>
            <person name="Wang D."/>
            <person name="Peng Z."/>
        </authorList>
    </citation>
    <scope>NUCLEOTIDE SEQUENCE</scope>
    <source>
        <strain evidence="5">SWU-2019-XX</strain>
        <tissue evidence="5">Muscle</tissue>
    </source>
</reference>
<dbReference type="InterPro" id="IPR050281">
    <property type="entry name" value="Flavin_monoamine_oxidase"/>
</dbReference>
<evidence type="ECO:0000259" key="4">
    <source>
        <dbReference type="Pfam" id="PF01593"/>
    </source>
</evidence>
<gene>
    <name evidence="5" type="ORF">HF521_007146</name>
</gene>
<protein>
    <recommendedName>
        <fullName evidence="4">Amine oxidase domain-containing protein</fullName>
    </recommendedName>
</protein>
<comment type="caution">
    <text evidence="5">The sequence shown here is derived from an EMBL/GenBank/DDBJ whole genome shotgun (WGS) entry which is preliminary data.</text>
</comment>
<sequence length="264" mass="29320">MQHDFVMLTTTNGYNPNSCLLRYTQIAREEQKQSVQQTPFAAVNHLIVSDNHLIQEVLQPRIVVVGAGAAGLGAAIKLNHLGFKNIIIVEACQQVGGRIAKANIGNAWVDTGAQYVHGASEKNPVYCLLKKSGLLSQVPEDGKILFYRCNGHKVDEDFSKYVYEAGEKIIRYYGNIGKSIGEHFAEKAQELIDMHQADEKMLVQSILSLVGKQFLLDIGASDLHNVSLASWQYYINMGEDLNVEGLMFQLVENLMEDFPKSVCS</sequence>
<evidence type="ECO:0000256" key="2">
    <source>
        <dbReference type="ARBA" id="ARBA00022630"/>
    </source>
</evidence>
<keyword evidence="2" id="KW-0285">Flavoprotein</keyword>
<dbReference type="Proteomes" id="UP000606274">
    <property type="component" value="Unassembled WGS sequence"/>
</dbReference>
<dbReference type="InterPro" id="IPR036188">
    <property type="entry name" value="FAD/NAD-bd_sf"/>
</dbReference>
<dbReference type="Gene3D" id="3.50.50.60">
    <property type="entry name" value="FAD/NAD(P)-binding domain"/>
    <property type="match status" value="1"/>
</dbReference>
<dbReference type="Pfam" id="PF01593">
    <property type="entry name" value="Amino_oxidase"/>
    <property type="match status" value="1"/>
</dbReference>
<dbReference type="GO" id="GO:0046592">
    <property type="term" value="F:polyamine oxidase activity"/>
    <property type="evidence" value="ECO:0007669"/>
    <property type="project" value="TreeGrafter"/>
</dbReference>
<evidence type="ECO:0000313" key="6">
    <source>
        <dbReference type="Proteomes" id="UP000606274"/>
    </source>
</evidence>
<evidence type="ECO:0000313" key="5">
    <source>
        <dbReference type="EMBL" id="KAF7695423.1"/>
    </source>
</evidence>